<evidence type="ECO:0000313" key="5">
    <source>
        <dbReference type="EMBL" id="GGL60360.1"/>
    </source>
</evidence>
<evidence type="ECO:0000256" key="3">
    <source>
        <dbReference type="ARBA" id="ARBA00023027"/>
    </source>
</evidence>
<dbReference type="Gene3D" id="3.40.50.720">
    <property type="entry name" value="NAD(P)-binding Rossmann-like Domain"/>
    <property type="match status" value="1"/>
</dbReference>
<protein>
    <submittedName>
        <fullName evidence="5">Epimerase</fullName>
    </submittedName>
</protein>
<dbReference type="EMBL" id="BMMZ01000004">
    <property type="protein sequence ID" value="GGL60360.1"/>
    <property type="molecule type" value="Genomic_DNA"/>
</dbReference>
<keyword evidence="2" id="KW-0560">Oxidoreductase</keyword>
<feature type="domain" description="NAD-dependent epimerase/dehydratase" evidence="4">
    <location>
        <begin position="3"/>
        <end position="162"/>
    </location>
</feature>
<dbReference type="InterPro" id="IPR001509">
    <property type="entry name" value="Epimerase_deHydtase"/>
</dbReference>
<organism evidence="5 6">
    <name type="scientific">Microlunatus endophyticus</name>
    <dbReference type="NCBI Taxonomy" id="1716077"/>
    <lineage>
        <taxon>Bacteria</taxon>
        <taxon>Bacillati</taxon>
        <taxon>Actinomycetota</taxon>
        <taxon>Actinomycetes</taxon>
        <taxon>Propionibacteriales</taxon>
        <taxon>Propionibacteriaceae</taxon>
        <taxon>Microlunatus</taxon>
    </lineage>
</organism>
<comment type="similarity">
    <text evidence="1">Belongs to the NAD(P)-dependent epimerase/dehydratase family.</text>
</comment>
<gene>
    <name evidence="5" type="ORF">GCM10011575_18600</name>
</gene>
<evidence type="ECO:0000256" key="2">
    <source>
        <dbReference type="ARBA" id="ARBA00023002"/>
    </source>
</evidence>
<dbReference type="SUPFAM" id="SSF51735">
    <property type="entry name" value="NAD(P)-binding Rossmann-fold domains"/>
    <property type="match status" value="1"/>
</dbReference>
<dbReference type="Pfam" id="PF01370">
    <property type="entry name" value="Epimerase"/>
    <property type="match status" value="1"/>
</dbReference>
<dbReference type="AlphaFoldDB" id="A0A917W251"/>
<sequence length="267" mass="28962">MRIWVSGAAGKLGSQVSEQLRDDGHEVVGVDRRPASGVQTVDLEDPAAVGASLSGCDAIIHCAAIPSPEGHEPAELVRNNTMSTFNALEEAWKLGIRTAVLASSGSIYGTAWSPEPIDQPYVPVDEDSPLQYVDPYALTKDFLERMGQAYARRGMTVTALRFHWILTAAEQDELATRQPVEDEVKNLWGFVDLGDAARACTQSLQRDGGSEPYAVLVIASGRTWAGEPTADMLRRYCPDTDVRGAFEGSQGAYDISHARELIGWQPT</sequence>
<accession>A0A917W251</accession>
<dbReference type="InterPro" id="IPR036291">
    <property type="entry name" value="NAD(P)-bd_dom_sf"/>
</dbReference>
<dbReference type="GO" id="GO:0016491">
    <property type="term" value="F:oxidoreductase activity"/>
    <property type="evidence" value="ECO:0007669"/>
    <property type="project" value="UniProtKB-KW"/>
</dbReference>
<keyword evidence="6" id="KW-1185">Reference proteome</keyword>
<evidence type="ECO:0000256" key="1">
    <source>
        <dbReference type="ARBA" id="ARBA00007637"/>
    </source>
</evidence>
<dbReference type="PANTHER" id="PTHR43103:SF5">
    <property type="entry name" value="4-EPIMERASE, PUTATIVE (AFU_ORTHOLOGUE AFUA_7G00360)-RELATED"/>
    <property type="match status" value="1"/>
</dbReference>
<reference evidence="5" key="1">
    <citation type="journal article" date="2014" name="Int. J. Syst. Evol. Microbiol.">
        <title>Complete genome sequence of Corynebacterium casei LMG S-19264T (=DSM 44701T), isolated from a smear-ripened cheese.</title>
        <authorList>
            <consortium name="US DOE Joint Genome Institute (JGI-PGF)"/>
            <person name="Walter F."/>
            <person name="Albersmeier A."/>
            <person name="Kalinowski J."/>
            <person name="Ruckert C."/>
        </authorList>
    </citation>
    <scope>NUCLEOTIDE SEQUENCE</scope>
    <source>
        <strain evidence="5">CGMCC 4.7306</strain>
    </source>
</reference>
<proteinExistence type="inferred from homology"/>
<dbReference type="Proteomes" id="UP000613840">
    <property type="component" value="Unassembled WGS sequence"/>
</dbReference>
<name>A0A917W251_9ACTN</name>
<dbReference type="PANTHER" id="PTHR43103">
    <property type="entry name" value="NUCLEOSIDE-DIPHOSPHATE-SUGAR EPIMERASE"/>
    <property type="match status" value="1"/>
</dbReference>
<evidence type="ECO:0000313" key="6">
    <source>
        <dbReference type="Proteomes" id="UP000613840"/>
    </source>
</evidence>
<dbReference type="RefSeq" id="WP_188894934.1">
    <property type="nucleotide sequence ID" value="NZ_BMMZ01000004.1"/>
</dbReference>
<evidence type="ECO:0000259" key="4">
    <source>
        <dbReference type="Pfam" id="PF01370"/>
    </source>
</evidence>
<reference evidence="5" key="2">
    <citation type="submission" date="2020-09" db="EMBL/GenBank/DDBJ databases">
        <authorList>
            <person name="Sun Q."/>
            <person name="Zhou Y."/>
        </authorList>
    </citation>
    <scope>NUCLEOTIDE SEQUENCE</scope>
    <source>
        <strain evidence="5">CGMCC 4.7306</strain>
    </source>
</reference>
<dbReference type="CDD" id="cd08946">
    <property type="entry name" value="SDR_e"/>
    <property type="match status" value="1"/>
</dbReference>
<comment type="caution">
    <text evidence="5">The sequence shown here is derived from an EMBL/GenBank/DDBJ whole genome shotgun (WGS) entry which is preliminary data.</text>
</comment>
<keyword evidence="3" id="KW-0520">NAD</keyword>